<dbReference type="Pfam" id="PF25876">
    <property type="entry name" value="HH_MFP_RND"/>
    <property type="match status" value="1"/>
</dbReference>
<comment type="caution">
    <text evidence="9">The sequence shown here is derived from an EMBL/GenBank/DDBJ whole genome shotgun (WGS) entry which is preliminary data.</text>
</comment>
<dbReference type="Gene3D" id="2.40.420.20">
    <property type="match status" value="1"/>
</dbReference>
<dbReference type="Pfam" id="PF25917">
    <property type="entry name" value="BSH_RND"/>
    <property type="match status" value="1"/>
</dbReference>
<dbReference type="PANTHER" id="PTHR30469:SF11">
    <property type="entry name" value="BLL4320 PROTEIN"/>
    <property type="match status" value="1"/>
</dbReference>
<dbReference type="Gene3D" id="1.10.287.470">
    <property type="entry name" value="Helix hairpin bin"/>
    <property type="match status" value="1"/>
</dbReference>
<dbReference type="InterPro" id="IPR058627">
    <property type="entry name" value="MdtA-like_C"/>
</dbReference>
<reference evidence="9 10" key="1">
    <citation type="submission" date="2018-07" db="EMBL/GenBank/DDBJ databases">
        <title>Pseudomonas laoshanensis sp. nov., isolated from soil.</title>
        <authorList>
            <person name="Sun J."/>
            <person name="Yu L."/>
            <person name="Wang M."/>
            <person name="Zhang C."/>
        </authorList>
    </citation>
    <scope>NUCLEOTIDE SEQUENCE [LARGE SCALE GENOMIC DNA]</scope>
    <source>
        <strain evidence="9 10">Y22</strain>
    </source>
</reference>
<evidence type="ECO:0000256" key="2">
    <source>
        <dbReference type="ARBA" id="ARBA00009477"/>
    </source>
</evidence>
<keyword evidence="3" id="KW-0813">Transport</keyword>
<comment type="subcellular location">
    <subcellularLocation>
        <location evidence="1">Cell envelope</location>
    </subcellularLocation>
</comment>
<evidence type="ECO:0000256" key="3">
    <source>
        <dbReference type="ARBA" id="ARBA00022448"/>
    </source>
</evidence>
<feature type="domain" description="Multidrug resistance protein MdtA-like C-terminal permuted SH3" evidence="8">
    <location>
        <begin position="320"/>
        <end position="352"/>
    </location>
</feature>
<accession>A0A7V7GTG1</accession>
<evidence type="ECO:0000256" key="4">
    <source>
        <dbReference type="ARBA" id="ARBA00023054"/>
    </source>
</evidence>
<evidence type="ECO:0000259" key="6">
    <source>
        <dbReference type="Pfam" id="PF25917"/>
    </source>
</evidence>
<dbReference type="FunFam" id="2.40.30.170:FF:000010">
    <property type="entry name" value="Efflux RND transporter periplasmic adaptor subunit"/>
    <property type="match status" value="1"/>
</dbReference>
<evidence type="ECO:0000313" key="9">
    <source>
        <dbReference type="EMBL" id="KAA0694672.1"/>
    </source>
</evidence>
<dbReference type="Pfam" id="PF25954">
    <property type="entry name" value="Beta-barrel_RND_2"/>
    <property type="match status" value="1"/>
</dbReference>
<feature type="domain" description="Multidrug resistance protein MdtA-like barrel-sandwich hybrid" evidence="6">
    <location>
        <begin position="69"/>
        <end position="189"/>
    </location>
</feature>
<comment type="similarity">
    <text evidence="2">Belongs to the membrane fusion protein (MFP) (TC 8.A.1) family.</text>
</comment>
<dbReference type="InterPro" id="IPR058792">
    <property type="entry name" value="Beta-barrel_RND_2"/>
</dbReference>
<protein>
    <submittedName>
        <fullName evidence="9">Efflux RND transporter periplasmic adaptor subunit</fullName>
    </submittedName>
</protein>
<dbReference type="EMBL" id="QOVF01000002">
    <property type="protein sequence ID" value="KAA0694672.1"/>
    <property type="molecule type" value="Genomic_DNA"/>
</dbReference>
<dbReference type="Gene3D" id="2.40.30.170">
    <property type="match status" value="1"/>
</dbReference>
<keyword evidence="4" id="KW-0175">Coiled coil</keyword>
<dbReference type="InterPro" id="IPR058625">
    <property type="entry name" value="MdtA-like_BSH"/>
</dbReference>
<dbReference type="GO" id="GO:0015562">
    <property type="term" value="F:efflux transmembrane transporter activity"/>
    <property type="evidence" value="ECO:0007669"/>
    <property type="project" value="TreeGrafter"/>
</dbReference>
<evidence type="ECO:0000259" key="5">
    <source>
        <dbReference type="Pfam" id="PF25876"/>
    </source>
</evidence>
<proteinExistence type="inferred from homology"/>
<dbReference type="OrthoDB" id="9806939at2"/>
<dbReference type="PANTHER" id="PTHR30469">
    <property type="entry name" value="MULTIDRUG RESISTANCE PROTEIN MDTA"/>
    <property type="match status" value="1"/>
</dbReference>
<evidence type="ECO:0000259" key="7">
    <source>
        <dbReference type="Pfam" id="PF25954"/>
    </source>
</evidence>
<dbReference type="InterPro" id="IPR006143">
    <property type="entry name" value="RND_pump_MFP"/>
</dbReference>
<dbReference type="Pfam" id="PF25967">
    <property type="entry name" value="RND-MFP_C"/>
    <property type="match status" value="1"/>
</dbReference>
<dbReference type="Proteomes" id="UP000463138">
    <property type="component" value="Unassembled WGS sequence"/>
</dbReference>
<gene>
    <name evidence="9" type="ORF">DT594_07200</name>
</gene>
<evidence type="ECO:0000259" key="8">
    <source>
        <dbReference type="Pfam" id="PF25967"/>
    </source>
</evidence>
<feature type="domain" description="Multidrug resistance protein MdtA-like alpha-helical hairpin" evidence="5">
    <location>
        <begin position="104"/>
        <end position="165"/>
    </location>
</feature>
<dbReference type="SUPFAM" id="SSF111369">
    <property type="entry name" value="HlyD-like secretion proteins"/>
    <property type="match status" value="1"/>
</dbReference>
<sequence length="370" mass="40362">MLRRLIVMLILVVVFVLALAAYKYSSITQQIAMFSAPQPPIAVAAAQAVETQWQTRLPAIGSMTAALGVELTAEVNGTVSEVLFTSGQQVEDGQPLLVMSSDVERASLQSAEAQASLAQLEFKRQENLLARQSISRSQFDQSRSTLQQSISQAEELRAILAKKRINAPFAGRIGISQVDPGDYLSPGASIATLQNLSSLFVDFFLPEQFYPQLAIDQQVRVKVAAFPEEAFEGHIVAINPKVEASTRNLQVRAMVDNPDEKLLPGMFAELEVLQPTETPQIVVPETAITFTLYGNSVYVIKPRLDDQGEPVMEEDEAVLEVERRSVTTGERRDGQIVVLTGLQAGEQVVTAGQLKLDSQARVVVSNSNPL</sequence>
<keyword evidence="10" id="KW-1185">Reference proteome</keyword>
<dbReference type="NCBIfam" id="TIGR01730">
    <property type="entry name" value="RND_mfp"/>
    <property type="match status" value="1"/>
</dbReference>
<name>A0A7V7GTG1_9GAMM</name>
<feature type="domain" description="CusB-like beta-barrel" evidence="7">
    <location>
        <begin position="202"/>
        <end position="272"/>
    </location>
</feature>
<evidence type="ECO:0000256" key="1">
    <source>
        <dbReference type="ARBA" id="ARBA00004196"/>
    </source>
</evidence>
<dbReference type="Gene3D" id="2.40.50.100">
    <property type="match status" value="1"/>
</dbReference>
<dbReference type="GO" id="GO:1990281">
    <property type="term" value="C:efflux pump complex"/>
    <property type="evidence" value="ECO:0007669"/>
    <property type="project" value="TreeGrafter"/>
</dbReference>
<dbReference type="RefSeq" id="WP_149332072.1">
    <property type="nucleotide sequence ID" value="NZ_QOVF01000002.1"/>
</dbReference>
<dbReference type="InterPro" id="IPR058624">
    <property type="entry name" value="MdtA-like_HH"/>
</dbReference>
<organism evidence="9 10">
    <name type="scientific">Halopseudomonas laoshanensis</name>
    <dbReference type="NCBI Taxonomy" id="2268758"/>
    <lineage>
        <taxon>Bacteria</taxon>
        <taxon>Pseudomonadati</taxon>
        <taxon>Pseudomonadota</taxon>
        <taxon>Gammaproteobacteria</taxon>
        <taxon>Pseudomonadales</taxon>
        <taxon>Pseudomonadaceae</taxon>
        <taxon>Halopseudomonas</taxon>
    </lineage>
</organism>
<dbReference type="AlphaFoldDB" id="A0A7V7GTG1"/>
<evidence type="ECO:0000313" key="10">
    <source>
        <dbReference type="Proteomes" id="UP000463138"/>
    </source>
</evidence>